<dbReference type="AlphaFoldDB" id="A0AAE1KEE5"/>
<sequence length="108" mass="12128">MESLMKPPAHGYSYNILDLVLPEKVTISVHHVLRRRPGSQTQNHARFNVLHDFVGRDFFKSSCVRITREGDRVAPSLLVEGAPSPLVDNPSIAITTSGQSLHRRLHHI</sequence>
<evidence type="ECO:0000313" key="2">
    <source>
        <dbReference type="Proteomes" id="UP001293593"/>
    </source>
</evidence>
<name>A0AAE1KEE5_9FABA</name>
<gene>
    <name evidence="1" type="ORF">QN277_021327</name>
</gene>
<accession>A0AAE1KEE5</accession>
<evidence type="ECO:0000313" key="1">
    <source>
        <dbReference type="EMBL" id="KAK4272824.1"/>
    </source>
</evidence>
<organism evidence="1 2">
    <name type="scientific">Acacia crassicarpa</name>
    <name type="common">northern wattle</name>
    <dbReference type="NCBI Taxonomy" id="499986"/>
    <lineage>
        <taxon>Eukaryota</taxon>
        <taxon>Viridiplantae</taxon>
        <taxon>Streptophyta</taxon>
        <taxon>Embryophyta</taxon>
        <taxon>Tracheophyta</taxon>
        <taxon>Spermatophyta</taxon>
        <taxon>Magnoliopsida</taxon>
        <taxon>eudicotyledons</taxon>
        <taxon>Gunneridae</taxon>
        <taxon>Pentapetalae</taxon>
        <taxon>rosids</taxon>
        <taxon>fabids</taxon>
        <taxon>Fabales</taxon>
        <taxon>Fabaceae</taxon>
        <taxon>Caesalpinioideae</taxon>
        <taxon>mimosoid clade</taxon>
        <taxon>Acacieae</taxon>
        <taxon>Acacia</taxon>
    </lineage>
</organism>
<comment type="caution">
    <text evidence="1">The sequence shown here is derived from an EMBL/GenBank/DDBJ whole genome shotgun (WGS) entry which is preliminary data.</text>
</comment>
<reference evidence="1" key="1">
    <citation type="submission" date="2023-10" db="EMBL/GenBank/DDBJ databases">
        <title>Chromosome-level genome of the transformable northern wattle, Acacia crassicarpa.</title>
        <authorList>
            <person name="Massaro I."/>
            <person name="Sinha N.R."/>
            <person name="Poethig S."/>
            <person name="Leichty A.R."/>
        </authorList>
    </citation>
    <scope>NUCLEOTIDE SEQUENCE</scope>
    <source>
        <strain evidence="1">Acra3RX</strain>
        <tissue evidence="1">Leaf</tissue>
    </source>
</reference>
<dbReference type="EMBL" id="JAWXYG010000005">
    <property type="protein sequence ID" value="KAK4272824.1"/>
    <property type="molecule type" value="Genomic_DNA"/>
</dbReference>
<protein>
    <submittedName>
        <fullName evidence="1">Uncharacterized protein</fullName>
    </submittedName>
</protein>
<keyword evidence="2" id="KW-1185">Reference proteome</keyword>
<dbReference type="Proteomes" id="UP001293593">
    <property type="component" value="Unassembled WGS sequence"/>
</dbReference>
<proteinExistence type="predicted"/>